<evidence type="ECO:0000256" key="2">
    <source>
        <dbReference type="ARBA" id="ARBA00022448"/>
    </source>
</evidence>
<dbReference type="SUPFAM" id="SSF52540">
    <property type="entry name" value="P-loop containing nucleoside triphosphate hydrolases"/>
    <property type="match status" value="1"/>
</dbReference>
<dbReference type="CDD" id="cd03224">
    <property type="entry name" value="ABC_TM1139_LivF_branched"/>
    <property type="match status" value="1"/>
</dbReference>
<comment type="similarity">
    <text evidence="1">Belongs to the ABC transporter superfamily.</text>
</comment>
<dbReference type="RefSeq" id="WP_254739827.1">
    <property type="nucleotide sequence ID" value="NZ_JANCLU010000005.1"/>
</dbReference>
<accession>A0ABT1L9L3</accession>
<sequence length="246" mass="25382">MSAPLLSSRGVVAGYVPGLPIVHGVSAHVAAGEVVTIIGPNGAGKSTFLKALVGLVPTTDGTVLLRDRDVAGLPTSEIVAAGLGFVPQTGNVFTTLTIHENLTVGGHTVSRAALARGVERAYAMFPALAAKRNERARVLSGGQRQMLAIARALMTDPAVLLLDEPTAGLSPKVVGEVFADLRQLATSGVAVLMVEQNARAALRLSDRGYVLAEGRNRFEGQAADLLADRAVAEAFIGVRHGGAEGH</sequence>
<dbReference type="Gene3D" id="3.40.50.300">
    <property type="entry name" value="P-loop containing nucleotide triphosphate hydrolases"/>
    <property type="match status" value="1"/>
</dbReference>
<dbReference type="InterPro" id="IPR052156">
    <property type="entry name" value="BCAA_Transport_ATP-bd_LivF"/>
</dbReference>
<protein>
    <submittedName>
        <fullName evidence="7">ABC transporter ATP-binding protein</fullName>
    </submittedName>
</protein>
<dbReference type="InterPro" id="IPR003439">
    <property type="entry name" value="ABC_transporter-like_ATP-bd"/>
</dbReference>
<dbReference type="EMBL" id="JANCLU010000005">
    <property type="protein sequence ID" value="MCP8938164.1"/>
    <property type="molecule type" value="Genomic_DNA"/>
</dbReference>
<dbReference type="Pfam" id="PF00005">
    <property type="entry name" value="ABC_tran"/>
    <property type="match status" value="1"/>
</dbReference>
<dbReference type="InterPro" id="IPR003593">
    <property type="entry name" value="AAA+_ATPase"/>
</dbReference>
<organism evidence="7 8">
    <name type="scientific">Alsobacter ponti</name>
    <dbReference type="NCBI Taxonomy" id="2962936"/>
    <lineage>
        <taxon>Bacteria</taxon>
        <taxon>Pseudomonadati</taxon>
        <taxon>Pseudomonadota</taxon>
        <taxon>Alphaproteobacteria</taxon>
        <taxon>Hyphomicrobiales</taxon>
        <taxon>Alsobacteraceae</taxon>
        <taxon>Alsobacter</taxon>
    </lineage>
</organism>
<keyword evidence="2" id="KW-0813">Transport</keyword>
<evidence type="ECO:0000256" key="3">
    <source>
        <dbReference type="ARBA" id="ARBA00022741"/>
    </source>
</evidence>
<dbReference type="PANTHER" id="PTHR43820:SF4">
    <property type="entry name" value="HIGH-AFFINITY BRANCHED-CHAIN AMINO ACID TRANSPORT ATP-BINDING PROTEIN LIVF"/>
    <property type="match status" value="1"/>
</dbReference>
<gene>
    <name evidence="7" type="ORF">NK718_06530</name>
</gene>
<comment type="caution">
    <text evidence="7">The sequence shown here is derived from an EMBL/GenBank/DDBJ whole genome shotgun (WGS) entry which is preliminary data.</text>
</comment>
<keyword evidence="4 7" id="KW-0067">ATP-binding</keyword>
<dbReference type="SMART" id="SM00382">
    <property type="entry name" value="AAA"/>
    <property type="match status" value="1"/>
</dbReference>
<evidence type="ECO:0000256" key="4">
    <source>
        <dbReference type="ARBA" id="ARBA00022840"/>
    </source>
</evidence>
<keyword evidence="8" id="KW-1185">Reference proteome</keyword>
<dbReference type="GO" id="GO:0005524">
    <property type="term" value="F:ATP binding"/>
    <property type="evidence" value="ECO:0007669"/>
    <property type="project" value="UniProtKB-KW"/>
</dbReference>
<evidence type="ECO:0000259" key="6">
    <source>
        <dbReference type="PROSITE" id="PS50893"/>
    </source>
</evidence>
<evidence type="ECO:0000256" key="1">
    <source>
        <dbReference type="ARBA" id="ARBA00005417"/>
    </source>
</evidence>
<keyword evidence="3" id="KW-0547">Nucleotide-binding</keyword>
<dbReference type="Proteomes" id="UP001205890">
    <property type="component" value="Unassembled WGS sequence"/>
</dbReference>
<name>A0ABT1L9L3_9HYPH</name>
<feature type="domain" description="ABC transporter" evidence="6">
    <location>
        <begin position="6"/>
        <end position="238"/>
    </location>
</feature>
<keyword evidence="5" id="KW-0029">Amino-acid transport</keyword>
<dbReference type="PROSITE" id="PS50893">
    <property type="entry name" value="ABC_TRANSPORTER_2"/>
    <property type="match status" value="1"/>
</dbReference>
<dbReference type="PANTHER" id="PTHR43820">
    <property type="entry name" value="HIGH-AFFINITY BRANCHED-CHAIN AMINO ACID TRANSPORT ATP-BINDING PROTEIN LIVF"/>
    <property type="match status" value="1"/>
</dbReference>
<dbReference type="PROSITE" id="PS00211">
    <property type="entry name" value="ABC_TRANSPORTER_1"/>
    <property type="match status" value="1"/>
</dbReference>
<reference evidence="7 8" key="1">
    <citation type="submission" date="2022-07" db="EMBL/GenBank/DDBJ databases">
        <authorList>
            <person name="Li W.-J."/>
            <person name="Deng Q.-Q."/>
        </authorList>
    </citation>
    <scope>NUCLEOTIDE SEQUENCE [LARGE SCALE GENOMIC DNA]</scope>
    <source>
        <strain evidence="7 8">SYSU M60028</strain>
    </source>
</reference>
<evidence type="ECO:0000313" key="7">
    <source>
        <dbReference type="EMBL" id="MCP8938164.1"/>
    </source>
</evidence>
<dbReference type="InterPro" id="IPR017871">
    <property type="entry name" value="ABC_transporter-like_CS"/>
</dbReference>
<dbReference type="InterPro" id="IPR027417">
    <property type="entry name" value="P-loop_NTPase"/>
</dbReference>
<evidence type="ECO:0000256" key="5">
    <source>
        <dbReference type="ARBA" id="ARBA00022970"/>
    </source>
</evidence>
<proteinExistence type="inferred from homology"/>
<evidence type="ECO:0000313" key="8">
    <source>
        <dbReference type="Proteomes" id="UP001205890"/>
    </source>
</evidence>